<dbReference type="Proteomes" id="UP001311232">
    <property type="component" value="Unassembled WGS sequence"/>
</dbReference>
<accession>A0AAV9QSM6</accession>
<comment type="caution">
    <text evidence="1">The sequence shown here is derived from an EMBL/GenBank/DDBJ whole genome shotgun (WGS) entry which is preliminary data.</text>
</comment>
<proteinExistence type="predicted"/>
<sequence length="137" mass="15658">MSAHREQVKKRRQVLKRVVDKVKVLGKRKLSYRQGMDILSAHRMVTATQEGIKSIARDFTAVKAVADTFVKWTNEKLEEMEDNTDMEVKAALPEKRAKKRKCGAGEMAEDEIHINAEKVYEVKVHNTILDTAIEAIH</sequence>
<name>A0AAV9QSM6_9TELE</name>
<dbReference type="AlphaFoldDB" id="A0AAV9QSM6"/>
<dbReference type="EMBL" id="JAHHUM010002936">
    <property type="protein sequence ID" value="KAK5599479.1"/>
    <property type="molecule type" value="Genomic_DNA"/>
</dbReference>
<evidence type="ECO:0000313" key="2">
    <source>
        <dbReference type="Proteomes" id="UP001311232"/>
    </source>
</evidence>
<evidence type="ECO:0000313" key="1">
    <source>
        <dbReference type="EMBL" id="KAK5599479.1"/>
    </source>
</evidence>
<gene>
    <name evidence="1" type="ORF">CRENBAI_020790</name>
</gene>
<protein>
    <submittedName>
        <fullName evidence="1">Uncharacterized protein</fullName>
    </submittedName>
</protein>
<keyword evidence="2" id="KW-1185">Reference proteome</keyword>
<organism evidence="1 2">
    <name type="scientific">Crenichthys baileyi</name>
    <name type="common">White River springfish</name>
    <dbReference type="NCBI Taxonomy" id="28760"/>
    <lineage>
        <taxon>Eukaryota</taxon>
        <taxon>Metazoa</taxon>
        <taxon>Chordata</taxon>
        <taxon>Craniata</taxon>
        <taxon>Vertebrata</taxon>
        <taxon>Euteleostomi</taxon>
        <taxon>Actinopterygii</taxon>
        <taxon>Neopterygii</taxon>
        <taxon>Teleostei</taxon>
        <taxon>Neoteleostei</taxon>
        <taxon>Acanthomorphata</taxon>
        <taxon>Ovalentaria</taxon>
        <taxon>Atherinomorphae</taxon>
        <taxon>Cyprinodontiformes</taxon>
        <taxon>Goodeidae</taxon>
        <taxon>Crenichthys</taxon>
    </lineage>
</organism>
<reference evidence="1 2" key="1">
    <citation type="submission" date="2021-06" db="EMBL/GenBank/DDBJ databases">
        <authorList>
            <person name="Palmer J.M."/>
        </authorList>
    </citation>
    <scope>NUCLEOTIDE SEQUENCE [LARGE SCALE GENOMIC DNA]</scope>
    <source>
        <strain evidence="1 2">MEX-2019</strain>
        <tissue evidence="1">Muscle</tissue>
    </source>
</reference>